<keyword evidence="1" id="KW-0732">Signal</keyword>
<comment type="caution">
    <text evidence="2">The sequence shown here is derived from an EMBL/GenBank/DDBJ whole genome shotgun (WGS) entry which is preliminary data.</text>
</comment>
<evidence type="ECO:0000256" key="1">
    <source>
        <dbReference type="SAM" id="SignalP"/>
    </source>
</evidence>
<dbReference type="Proteomes" id="UP000466307">
    <property type="component" value="Unassembled WGS sequence"/>
</dbReference>
<keyword evidence="3" id="KW-1185">Reference proteome</keyword>
<accession>A0A7K3LKD8</accession>
<evidence type="ECO:0000313" key="3">
    <source>
        <dbReference type="Proteomes" id="UP000466307"/>
    </source>
</evidence>
<protein>
    <recommendedName>
        <fullName evidence="4">Secreted protein</fullName>
    </recommendedName>
</protein>
<gene>
    <name evidence="2" type="ORF">GYA93_02880</name>
</gene>
<feature type="signal peptide" evidence="1">
    <location>
        <begin position="1"/>
        <end position="23"/>
    </location>
</feature>
<evidence type="ECO:0000313" key="2">
    <source>
        <dbReference type="EMBL" id="NDK88531.1"/>
    </source>
</evidence>
<evidence type="ECO:0008006" key="4">
    <source>
        <dbReference type="Google" id="ProtNLM"/>
    </source>
</evidence>
<reference evidence="2 3" key="1">
    <citation type="submission" date="2020-01" db="EMBL/GenBank/DDBJ databases">
        <title>Investigation of new actinobacteria for the biodesulphurisation of diesel fuel.</title>
        <authorList>
            <person name="Athi Narayanan S.M."/>
        </authorList>
    </citation>
    <scope>NUCLEOTIDE SEQUENCE [LARGE SCALE GENOMIC DNA]</scope>
    <source>
        <strain evidence="2 3">213E</strain>
    </source>
</reference>
<proteinExistence type="predicted"/>
<dbReference type="EMBL" id="JAADZU010000006">
    <property type="protein sequence ID" value="NDK88531.1"/>
    <property type="molecule type" value="Genomic_DNA"/>
</dbReference>
<feature type="chain" id="PRO_5029522655" description="Secreted protein" evidence="1">
    <location>
        <begin position="24"/>
        <end position="125"/>
    </location>
</feature>
<dbReference type="AlphaFoldDB" id="A0A7K3LKD8"/>
<sequence>MTCTVAVTSAITGAVAGTGPAGAAAIPTLAVAQSGTTDWQLTYSPGSAPRSAPDCTVTLGSKVLARHTATRTLTVRGNTVRPGRYPVRVRCGTGWSPVIWLYAPRGQINDIGTWASNTTAGSLGI</sequence>
<organism evidence="2 3">
    <name type="scientific">Gordonia desulfuricans</name>
    <dbReference type="NCBI Taxonomy" id="89051"/>
    <lineage>
        <taxon>Bacteria</taxon>
        <taxon>Bacillati</taxon>
        <taxon>Actinomycetota</taxon>
        <taxon>Actinomycetes</taxon>
        <taxon>Mycobacteriales</taxon>
        <taxon>Gordoniaceae</taxon>
        <taxon>Gordonia</taxon>
    </lineage>
</organism>
<name>A0A7K3LKD8_9ACTN</name>